<feature type="region of interest" description="Disordered" evidence="1">
    <location>
        <begin position="22"/>
        <end position="57"/>
    </location>
</feature>
<dbReference type="PROSITE" id="PS51257">
    <property type="entry name" value="PROKAR_LIPOPROTEIN"/>
    <property type="match status" value="1"/>
</dbReference>
<protein>
    <recommendedName>
        <fullName evidence="4">Lipoprotein</fullName>
    </recommendedName>
</protein>
<dbReference type="AlphaFoldDB" id="A0A6I4UWP5"/>
<dbReference type="OrthoDB" id="5489750at2"/>
<organism evidence="2 3">
    <name type="scientific">Croceibacterium soli</name>
    <dbReference type="NCBI Taxonomy" id="1739690"/>
    <lineage>
        <taxon>Bacteria</taxon>
        <taxon>Pseudomonadati</taxon>
        <taxon>Pseudomonadota</taxon>
        <taxon>Alphaproteobacteria</taxon>
        <taxon>Sphingomonadales</taxon>
        <taxon>Erythrobacteraceae</taxon>
        <taxon>Croceibacterium</taxon>
    </lineage>
</organism>
<evidence type="ECO:0008006" key="4">
    <source>
        <dbReference type="Google" id="ProtNLM"/>
    </source>
</evidence>
<evidence type="ECO:0000256" key="1">
    <source>
        <dbReference type="SAM" id="MobiDB-lite"/>
    </source>
</evidence>
<sequence length="167" mass="17354">MTRLPHTLALFLALALAGCQGEPGTDRAAPGEVAASEEAVAAPSTSGPGDTDDRQPYAGIGEHEVLRFTGTEPFWGGQVAGGTLTYSTPENIDGTEIPVERFAGRNGLSFSGTLDGAPFVMAVTPGECSDGMSDRTYPFTVTLEVGAEQRQGCAWTDAQSFTGSEHP</sequence>
<dbReference type="EMBL" id="WTYK01000005">
    <property type="protein sequence ID" value="MXP41973.1"/>
    <property type="molecule type" value="Genomic_DNA"/>
</dbReference>
<evidence type="ECO:0000313" key="2">
    <source>
        <dbReference type="EMBL" id="MXP41973.1"/>
    </source>
</evidence>
<dbReference type="RefSeq" id="WP_160746833.1">
    <property type="nucleotide sequence ID" value="NZ_WTYK01000005.1"/>
</dbReference>
<feature type="compositionally biased region" description="Low complexity" evidence="1">
    <location>
        <begin position="28"/>
        <end position="44"/>
    </location>
</feature>
<name>A0A6I4UWP5_9SPHN</name>
<evidence type="ECO:0000313" key="3">
    <source>
        <dbReference type="Proteomes" id="UP000469159"/>
    </source>
</evidence>
<proteinExistence type="predicted"/>
<dbReference type="Proteomes" id="UP000469159">
    <property type="component" value="Unassembled WGS sequence"/>
</dbReference>
<keyword evidence="3" id="KW-1185">Reference proteome</keyword>
<gene>
    <name evidence="2" type="ORF">GRI75_10010</name>
</gene>
<comment type="caution">
    <text evidence="2">The sequence shown here is derived from an EMBL/GenBank/DDBJ whole genome shotgun (WGS) entry which is preliminary data.</text>
</comment>
<accession>A0A6I4UWP5</accession>
<reference evidence="2 3" key="1">
    <citation type="submission" date="2019-12" db="EMBL/GenBank/DDBJ databases">
        <title>Genomic-based taxomic classification of the family Erythrobacteraceae.</title>
        <authorList>
            <person name="Xu L."/>
        </authorList>
    </citation>
    <scope>NUCLEOTIDE SEQUENCE [LARGE SCALE GENOMIC DNA]</scope>
    <source>
        <strain evidence="2 3">MCCC 1K02066</strain>
    </source>
</reference>